<comment type="caution">
    <text evidence="1">The sequence shown here is derived from an EMBL/GenBank/DDBJ whole genome shotgun (WGS) entry which is preliminary data.</text>
</comment>
<dbReference type="AlphaFoldDB" id="A0A0D0TDH7"/>
<dbReference type="NCBIfam" id="TIGR03353">
    <property type="entry name" value="VI_chp_4"/>
    <property type="match status" value="1"/>
</dbReference>
<reference evidence="1 2" key="1">
    <citation type="submission" date="2015-01" db="EMBL/GenBank/DDBJ databases">
        <title>Genome sequence of the beneficial rhizobacterium Pseudomonas fluorescens 2-79.</title>
        <authorList>
            <person name="Thuermer A."/>
            <person name="Daniel R."/>
        </authorList>
    </citation>
    <scope>NUCLEOTIDE SEQUENCE [LARGE SCALE GENOMIC DNA]</scope>
    <source>
        <strain evidence="1 2">2-79</strain>
    </source>
</reference>
<evidence type="ECO:0008006" key="3">
    <source>
        <dbReference type="Google" id="ProtNLM"/>
    </source>
</evidence>
<dbReference type="PANTHER" id="PTHR35566:SF1">
    <property type="entry name" value="TYPE VI SECRETION SYSTEM BASEPLATE COMPONENT TSSK1"/>
    <property type="match status" value="1"/>
</dbReference>
<gene>
    <name evidence="1" type="ORF">PFLU3_43960</name>
</gene>
<evidence type="ECO:0000313" key="1">
    <source>
        <dbReference type="EMBL" id="KIR20149.1"/>
    </source>
</evidence>
<dbReference type="Pfam" id="PF05936">
    <property type="entry name" value="T6SS_VasE"/>
    <property type="match status" value="1"/>
</dbReference>
<dbReference type="PATRIC" id="fig|294.125.peg.4506"/>
<dbReference type="Proteomes" id="UP000032210">
    <property type="component" value="Unassembled WGS sequence"/>
</dbReference>
<dbReference type="EMBL" id="JXCQ01000054">
    <property type="protein sequence ID" value="KIR20149.1"/>
    <property type="molecule type" value="Genomic_DNA"/>
</dbReference>
<evidence type="ECO:0000313" key="2">
    <source>
        <dbReference type="Proteomes" id="UP000032210"/>
    </source>
</evidence>
<accession>A0A0D0TDH7</accession>
<name>A0A0D0TDH7_PSEFL</name>
<proteinExistence type="predicted"/>
<organism evidence="1 2">
    <name type="scientific">Pseudomonas fluorescens</name>
    <dbReference type="NCBI Taxonomy" id="294"/>
    <lineage>
        <taxon>Bacteria</taxon>
        <taxon>Pseudomonadati</taxon>
        <taxon>Pseudomonadota</taxon>
        <taxon>Gammaproteobacteria</taxon>
        <taxon>Pseudomonadales</taxon>
        <taxon>Pseudomonadaceae</taxon>
        <taxon>Pseudomonas</taxon>
    </lineage>
</organism>
<dbReference type="PANTHER" id="PTHR35566">
    <property type="entry name" value="BLR3599 PROTEIN"/>
    <property type="match status" value="1"/>
</dbReference>
<sequence length="448" mass="50336">MSSRNPVIWHEGLFVKPQHFQQQARAAEAAVHQRLHSLNDALYGFSELALNDEYLSFGKIAITRARGIMPDGSVFDIPHDLAPPSPLEIADSSAVGQVVYLALPLRSNGALEVRWPDQYGNSRYIARREEIRDTHSDDGDQVGMDLAVPNLQLMLERSDRSAFTGIALGKIKDKRPDGSLVMDEHFYPTSLSLQAVPALHRYLGEVAGLMRERAKNLAQRIGSPGQSGVADVTDFNLLQTLNRLFPLFQHLARQRQVHPERLYIALAQACGELVTFTDEGHLPQEYPAYQHDNLRESFQMLEHTLRRALGTVLQPRAVSLPIVDQQYGVRSAALNDKRLLKNAEFILAVRAELPAETLRQQLPRQIKITSTEGLEQLVSLQLPGIPLRPLPVAPRHLPFHAGFSYFELDRHHPAWQSLSSGSGFGFHIAGEFPELELQFWAIRSERDE</sequence>
<dbReference type="RefSeq" id="WP_043050623.1">
    <property type="nucleotide sequence ID" value="NZ_JXCQ01000054.1"/>
</dbReference>
<dbReference type="InterPro" id="IPR010263">
    <property type="entry name" value="T6SS_TssK"/>
</dbReference>
<protein>
    <recommendedName>
        <fullName evidence="3">Type VI secretion system baseplate subunit TssK</fullName>
    </recommendedName>
</protein>